<accession>A0A0M4GBU7</accession>
<dbReference type="InterPro" id="IPR050245">
    <property type="entry name" value="PrsA_foldase"/>
</dbReference>
<keyword evidence="7" id="KW-0472">Membrane</keyword>
<dbReference type="Proteomes" id="UP000067625">
    <property type="component" value="Chromosome"/>
</dbReference>
<dbReference type="PROSITE" id="PS50198">
    <property type="entry name" value="PPIC_PPIASE_2"/>
    <property type="match status" value="1"/>
</dbReference>
<dbReference type="InterPro" id="IPR046357">
    <property type="entry name" value="PPIase_dom_sf"/>
</dbReference>
<proteinExistence type="predicted"/>
<dbReference type="EC" id="5.2.1.8" evidence="2"/>
<evidence type="ECO:0000256" key="4">
    <source>
        <dbReference type="ARBA" id="ARBA00023110"/>
    </source>
</evidence>
<gene>
    <name evidence="9" type="ORF">AM592_18295</name>
</gene>
<dbReference type="Pfam" id="PF13624">
    <property type="entry name" value="SurA_N_3"/>
    <property type="match status" value="1"/>
</dbReference>
<dbReference type="PANTHER" id="PTHR47245:SF1">
    <property type="entry name" value="FOLDASE PROTEIN PRSA"/>
    <property type="match status" value="1"/>
</dbReference>
<evidence type="ECO:0000256" key="3">
    <source>
        <dbReference type="ARBA" id="ARBA00022729"/>
    </source>
</evidence>
<keyword evidence="5 6" id="KW-0413">Isomerase</keyword>
<evidence type="ECO:0000256" key="7">
    <source>
        <dbReference type="SAM" id="Phobius"/>
    </source>
</evidence>
<dbReference type="Gene3D" id="1.10.4030.10">
    <property type="entry name" value="Porin chaperone SurA, peptide-binding domain"/>
    <property type="match status" value="1"/>
</dbReference>
<sequence length="295" mass="34196">MNRKIWTVIMVMIVVNIVVVAYVLTRNHVTASSGNNEEVATIGSDSISREEWLNKMEENHGKDTLEEMINNRVIEQLSEKYGIKVTDKEVDREFLMIKAVYNSFYEDNKTTEAEWKEQIRHNILLEELLTKDVVIPDDELEAFYQKNKDLYEFEDSYRLAHIVVKTKKEADEVIQDLEGGSSFQAVAAERSIDRYTSQYGGDLGFVSSKQENIPGEYIENAARLTPNEFDKNPVKVDQGYAVIQLREKLDARVFSYEEVKNQIKRQIAMEQLGDQANVKTLWDEAKVNWFFEGKE</sequence>
<dbReference type="Gene3D" id="3.10.50.40">
    <property type="match status" value="1"/>
</dbReference>
<dbReference type="OrthoDB" id="2677468at2"/>
<evidence type="ECO:0000256" key="1">
    <source>
        <dbReference type="ARBA" id="ARBA00000971"/>
    </source>
</evidence>
<dbReference type="GO" id="GO:0003755">
    <property type="term" value="F:peptidyl-prolyl cis-trans isomerase activity"/>
    <property type="evidence" value="ECO:0007669"/>
    <property type="project" value="UniProtKB-KW"/>
</dbReference>
<dbReference type="SUPFAM" id="SSF109998">
    <property type="entry name" value="Triger factor/SurA peptide-binding domain-like"/>
    <property type="match status" value="1"/>
</dbReference>
<keyword evidence="10" id="KW-1185">Reference proteome</keyword>
<keyword evidence="7" id="KW-1133">Transmembrane helix</keyword>
<evidence type="ECO:0000313" key="9">
    <source>
        <dbReference type="EMBL" id="ALC83290.1"/>
    </source>
</evidence>
<evidence type="ECO:0000313" key="10">
    <source>
        <dbReference type="Proteomes" id="UP000067625"/>
    </source>
</evidence>
<keyword evidence="3" id="KW-0732">Signal</keyword>
<dbReference type="EMBL" id="CP012600">
    <property type="protein sequence ID" value="ALC83290.1"/>
    <property type="molecule type" value="Genomic_DNA"/>
</dbReference>
<evidence type="ECO:0000256" key="5">
    <source>
        <dbReference type="ARBA" id="ARBA00023235"/>
    </source>
</evidence>
<dbReference type="PATRIC" id="fig|1441095.3.peg.4046"/>
<dbReference type="InterPro" id="IPR027304">
    <property type="entry name" value="Trigger_fact/SurA_dom_sf"/>
</dbReference>
<evidence type="ECO:0000259" key="8">
    <source>
        <dbReference type="PROSITE" id="PS50198"/>
    </source>
</evidence>
<dbReference type="RefSeq" id="WP_053605130.1">
    <property type="nucleotide sequence ID" value="NZ_CP012600.1"/>
</dbReference>
<dbReference type="Pfam" id="PF13145">
    <property type="entry name" value="Rotamase_2"/>
    <property type="match status" value="1"/>
</dbReference>
<comment type="catalytic activity">
    <reaction evidence="1">
        <text>[protein]-peptidylproline (omega=180) = [protein]-peptidylproline (omega=0)</text>
        <dbReference type="Rhea" id="RHEA:16237"/>
        <dbReference type="Rhea" id="RHEA-COMP:10747"/>
        <dbReference type="Rhea" id="RHEA-COMP:10748"/>
        <dbReference type="ChEBI" id="CHEBI:83833"/>
        <dbReference type="ChEBI" id="CHEBI:83834"/>
        <dbReference type="EC" id="5.2.1.8"/>
    </reaction>
</comment>
<keyword evidence="4 6" id="KW-0697">Rotamase</keyword>
<feature type="domain" description="PpiC" evidence="8">
    <location>
        <begin position="154"/>
        <end position="247"/>
    </location>
</feature>
<evidence type="ECO:0000256" key="2">
    <source>
        <dbReference type="ARBA" id="ARBA00013194"/>
    </source>
</evidence>
<keyword evidence="7" id="KW-0812">Transmembrane</keyword>
<reference evidence="9 10" key="2">
    <citation type="journal article" date="2016" name="Int. J. Syst. Evol. Microbiol.">
        <title>Bacillus gobiensis sp. nov., isolated from a soil sample.</title>
        <authorList>
            <person name="Liu B."/>
            <person name="Liu G.H."/>
            <person name="Cetin S."/>
            <person name="Schumann P."/>
            <person name="Pan Z.Z."/>
            <person name="Chen Q.Q."/>
        </authorList>
    </citation>
    <scope>NUCLEOTIDE SEQUENCE [LARGE SCALE GENOMIC DNA]</scope>
    <source>
        <strain evidence="9 10">FJAT-4402</strain>
    </source>
</reference>
<reference evidence="10" key="1">
    <citation type="submission" date="2015-08" db="EMBL/GenBank/DDBJ databases">
        <title>Genome sequencing project for genomic taxonomy and phylogenomics of Bacillus-like bacteria.</title>
        <authorList>
            <person name="Liu B."/>
            <person name="Wang J."/>
            <person name="Zhu Y."/>
            <person name="Liu G."/>
            <person name="Chen Q."/>
            <person name="Chen Z."/>
            <person name="Lan J."/>
            <person name="Che J."/>
            <person name="Ge C."/>
            <person name="Shi H."/>
            <person name="Pan Z."/>
            <person name="Liu X."/>
        </authorList>
    </citation>
    <scope>NUCLEOTIDE SEQUENCE [LARGE SCALE GENOMIC DNA]</scope>
    <source>
        <strain evidence="10">FJAT-4402</strain>
    </source>
</reference>
<protein>
    <recommendedName>
        <fullName evidence="2">peptidylprolyl isomerase</fullName>
        <ecNumber evidence="2">5.2.1.8</ecNumber>
    </recommendedName>
</protein>
<dbReference type="InterPro" id="IPR000297">
    <property type="entry name" value="PPIase_PpiC"/>
</dbReference>
<dbReference type="AlphaFoldDB" id="A0A0M4GBU7"/>
<dbReference type="PANTHER" id="PTHR47245">
    <property type="entry name" value="PEPTIDYLPROLYL ISOMERASE"/>
    <property type="match status" value="1"/>
</dbReference>
<name>A0A0M4GBU7_9BACI</name>
<feature type="transmembrane region" description="Helical" evidence="7">
    <location>
        <begin position="5"/>
        <end position="24"/>
    </location>
</feature>
<dbReference type="STRING" id="1441095.AM592_18295"/>
<organism evidence="9 10">
    <name type="scientific">Bacillus gobiensis</name>
    <dbReference type="NCBI Taxonomy" id="1441095"/>
    <lineage>
        <taxon>Bacteria</taxon>
        <taxon>Bacillati</taxon>
        <taxon>Bacillota</taxon>
        <taxon>Bacilli</taxon>
        <taxon>Bacillales</taxon>
        <taxon>Bacillaceae</taxon>
        <taxon>Bacillus</taxon>
    </lineage>
</organism>
<evidence type="ECO:0000256" key="6">
    <source>
        <dbReference type="PROSITE-ProRule" id="PRU00278"/>
    </source>
</evidence>
<dbReference type="SUPFAM" id="SSF54534">
    <property type="entry name" value="FKBP-like"/>
    <property type="match status" value="1"/>
</dbReference>